<comment type="caution">
    <text evidence="3">The sequence shown here is derived from an EMBL/GenBank/DDBJ whole genome shotgun (WGS) entry which is preliminary data.</text>
</comment>
<reference evidence="3" key="1">
    <citation type="submission" date="2019-11" db="EMBL/GenBank/DDBJ databases">
        <authorList>
            <person name="Liu Y."/>
            <person name="Hou J."/>
            <person name="Li T.-Q."/>
            <person name="Guan C.-H."/>
            <person name="Wu X."/>
            <person name="Wu H.-Z."/>
            <person name="Ling F."/>
            <person name="Zhang R."/>
            <person name="Shi X.-G."/>
            <person name="Ren J.-P."/>
            <person name="Chen E.-F."/>
            <person name="Sun J.-M."/>
        </authorList>
    </citation>
    <scope>NUCLEOTIDE SEQUENCE</scope>
    <source>
        <strain evidence="3">Adult_tree_wgs_1</strain>
        <tissue evidence="3">Leaves</tissue>
    </source>
</reference>
<evidence type="ECO:0000313" key="4">
    <source>
        <dbReference type="Proteomes" id="UP000626092"/>
    </source>
</evidence>
<keyword evidence="4" id="KW-1185">Reference proteome</keyword>
<dbReference type="Pfam" id="PF14432">
    <property type="entry name" value="DYW_deaminase"/>
    <property type="match status" value="1"/>
</dbReference>
<dbReference type="GO" id="GO:0008270">
    <property type="term" value="F:zinc ion binding"/>
    <property type="evidence" value="ECO:0007669"/>
    <property type="project" value="InterPro"/>
</dbReference>
<feature type="domain" description="F-box" evidence="2">
    <location>
        <begin position="51"/>
        <end position="92"/>
    </location>
</feature>
<dbReference type="PANTHER" id="PTHR31215">
    <property type="entry name" value="OS05G0510400 PROTEIN-RELATED"/>
    <property type="match status" value="1"/>
</dbReference>
<evidence type="ECO:0000313" key="3">
    <source>
        <dbReference type="EMBL" id="KAF7119381.1"/>
    </source>
</evidence>
<protein>
    <recommendedName>
        <fullName evidence="2">F-box domain-containing protein</fullName>
    </recommendedName>
</protein>
<gene>
    <name evidence="3" type="ORF">RHSIM_Rhsim13G0207000</name>
</gene>
<dbReference type="Proteomes" id="UP000626092">
    <property type="component" value="Unassembled WGS sequence"/>
</dbReference>
<dbReference type="InterPro" id="IPR036047">
    <property type="entry name" value="F-box-like_dom_sf"/>
</dbReference>
<dbReference type="Pfam" id="PF12937">
    <property type="entry name" value="F-box-like"/>
    <property type="match status" value="1"/>
</dbReference>
<name>A0A834L5J3_RHOSS</name>
<evidence type="ECO:0000259" key="2">
    <source>
        <dbReference type="SMART" id="SM00256"/>
    </source>
</evidence>
<dbReference type="InterPro" id="IPR032867">
    <property type="entry name" value="DYW_dom"/>
</dbReference>
<dbReference type="SMART" id="SM00256">
    <property type="entry name" value="FBOX"/>
    <property type="match status" value="1"/>
</dbReference>
<dbReference type="InterPro" id="IPR044809">
    <property type="entry name" value="AUF1-like"/>
</dbReference>
<evidence type="ECO:0000256" key="1">
    <source>
        <dbReference type="ARBA" id="ARBA00006643"/>
    </source>
</evidence>
<dbReference type="InterPro" id="IPR001810">
    <property type="entry name" value="F-box_dom"/>
</dbReference>
<organism evidence="3 4">
    <name type="scientific">Rhododendron simsii</name>
    <name type="common">Sims's rhododendron</name>
    <dbReference type="NCBI Taxonomy" id="118357"/>
    <lineage>
        <taxon>Eukaryota</taxon>
        <taxon>Viridiplantae</taxon>
        <taxon>Streptophyta</taxon>
        <taxon>Embryophyta</taxon>
        <taxon>Tracheophyta</taxon>
        <taxon>Spermatophyta</taxon>
        <taxon>Magnoliopsida</taxon>
        <taxon>eudicotyledons</taxon>
        <taxon>Gunneridae</taxon>
        <taxon>Pentapetalae</taxon>
        <taxon>asterids</taxon>
        <taxon>Ericales</taxon>
        <taxon>Ericaceae</taxon>
        <taxon>Ericoideae</taxon>
        <taxon>Rhodoreae</taxon>
        <taxon>Rhododendron</taxon>
    </lineage>
</organism>
<dbReference type="SUPFAM" id="SSF81383">
    <property type="entry name" value="F-box domain"/>
    <property type="match status" value="1"/>
</dbReference>
<sequence length="423" mass="47097">MFNTIRAFTYTLEFYKFLTLLLGTIIFVKGENGKVIRGRGNCNCDPICDTLPDKVLGLILMKLSDPKSLLRCSLVSKHFASILLQSQSLSLRLLSSGPSSLLIPSQLHPAQYPSDHRFFFNDALFLDLTKLFSRDVSHSSIDKIMEKIKSFYLEIKEIGYVPDTDFVLKNVDEAEKEFSLCGHSEKLAIAFGLISTSVGTPFKNNQELEDLWRLPLSNKTNGKSVEGDENPIGGKITIVSILGEFLSRIVNHGFGLCHGFTFKKKKVNGFEVSHNANENGHPNIESVEIMEYKKHGGEVSLQGEQLRKLRNNMSPNVSEETVNMSFLPRCYTLWYAPRLRLPRSGFAMERVTLGVGAAKRLPGGHLDIDGLVADFENNGDDIFGEALTQFYTLGPYTSSSNGQAVLVDMHSGKPYVRALRGDS</sequence>
<comment type="similarity">
    <text evidence="1">Belongs to the PPR family. PCMP-H subfamily.</text>
</comment>
<accession>A0A834L5J3</accession>
<dbReference type="EMBL" id="WJXA01000013">
    <property type="protein sequence ID" value="KAF7119381.1"/>
    <property type="molecule type" value="Genomic_DNA"/>
</dbReference>
<dbReference type="AlphaFoldDB" id="A0A834L5J3"/>
<proteinExistence type="inferred from homology"/>
<dbReference type="OrthoDB" id="185373at2759"/>